<reference evidence="2 3" key="1">
    <citation type="journal article" date="2021" name="Plant Biotechnol. J.">
        <title>Multi-omics assisted identification of the key and species-specific regulatory components of drought-tolerant mechanisms in Gossypium stocksii.</title>
        <authorList>
            <person name="Yu D."/>
            <person name="Ke L."/>
            <person name="Zhang D."/>
            <person name="Wu Y."/>
            <person name="Sun Y."/>
            <person name="Mei J."/>
            <person name="Sun J."/>
            <person name="Sun Y."/>
        </authorList>
    </citation>
    <scope>NUCLEOTIDE SEQUENCE [LARGE SCALE GENOMIC DNA]</scope>
    <source>
        <strain evidence="3">cv. E1</strain>
        <tissue evidence="2">Leaf</tissue>
    </source>
</reference>
<dbReference type="GO" id="GO:0003676">
    <property type="term" value="F:nucleic acid binding"/>
    <property type="evidence" value="ECO:0007669"/>
    <property type="project" value="InterPro"/>
</dbReference>
<protein>
    <recommendedName>
        <fullName evidence="1">RNase H type-1 domain-containing protein</fullName>
    </recommendedName>
</protein>
<dbReference type="AlphaFoldDB" id="A0A9D3UPL9"/>
<dbReference type="InterPro" id="IPR002156">
    <property type="entry name" value="RNaseH_domain"/>
</dbReference>
<feature type="domain" description="RNase H type-1" evidence="1">
    <location>
        <begin position="12"/>
        <end position="55"/>
    </location>
</feature>
<dbReference type="GO" id="GO:0004523">
    <property type="term" value="F:RNA-DNA hybrid ribonuclease activity"/>
    <property type="evidence" value="ECO:0007669"/>
    <property type="project" value="InterPro"/>
</dbReference>
<proteinExistence type="predicted"/>
<keyword evidence="3" id="KW-1185">Reference proteome</keyword>
<accession>A0A9D3UPL9</accession>
<evidence type="ECO:0000259" key="1">
    <source>
        <dbReference type="Pfam" id="PF13456"/>
    </source>
</evidence>
<comment type="caution">
    <text evidence="2">The sequence shown here is derived from an EMBL/GenBank/DDBJ whole genome shotgun (WGS) entry which is preliminary data.</text>
</comment>
<dbReference type="Proteomes" id="UP000828251">
    <property type="component" value="Unassembled WGS sequence"/>
</dbReference>
<dbReference type="EMBL" id="JAIQCV010000010">
    <property type="protein sequence ID" value="KAH1055097.1"/>
    <property type="molecule type" value="Genomic_DNA"/>
</dbReference>
<organism evidence="2 3">
    <name type="scientific">Gossypium stocksii</name>
    <dbReference type="NCBI Taxonomy" id="47602"/>
    <lineage>
        <taxon>Eukaryota</taxon>
        <taxon>Viridiplantae</taxon>
        <taxon>Streptophyta</taxon>
        <taxon>Embryophyta</taxon>
        <taxon>Tracheophyta</taxon>
        <taxon>Spermatophyta</taxon>
        <taxon>Magnoliopsida</taxon>
        <taxon>eudicotyledons</taxon>
        <taxon>Gunneridae</taxon>
        <taxon>Pentapetalae</taxon>
        <taxon>rosids</taxon>
        <taxon>malvids</taxon>
        <taxon>Malvales</taxon>
        <taxon>Malvaceae</taxon>
        <taxon>Malvoideae</taxon>
        <taxon>Gossypium</taxon>
    </lineage>
</organism>
<name>A0A9D3UPL9_9ROSI</name>
<evidence type="ECO:0000313" key="3">
    <source>
        <dbReference type="Proteomes" id="UP000828251"/>
    </source>
</evidence>
<sequence>MGLWIASQMVVGSVLQAELLVVYDGLMVAWDLSYWKLSVECDSVAVLNEIKDRDVGHDFRSDLTRT</sequence>
<dbReference type="Pfam" id="PF13456">
    <property type="entry name" value="RVT_3"/>
    <property type="match status" value="1"/>
</dbReference>
<evidence type="ECO:0000313" key="2">
    <source>
        <dbReference type="EMBL" id="KAH1055097.1"/>
    </source>
</evidence>
<gene>
    <name evidence="2" type="ORF">J1N35_033162</name>
</gene>